<keyword evidence="2" id="KW-1185">Reference proteome</keyword>
<reference evidence="1" key="1">
    <citation type="submission" date="2021-06" db="EMBL/GenBank/DDBJ databases">
        <authorList>
            <person name="Kallberg Y."/>
            <person name="Tangrot J."/>
            <person name="Rosling A."/>
        </authorList>
    </citation>
    <scope>NUCLEOTIDE SEQUENCE</scope>
    <source>
        <strain evidence="1">MT106</strain>
    </source>
</reference>
<evidence type="ECO:0000313" key="1">
    <source>
        <dbReference type="EMBL" id="CAG8509399.1"/>
    </source>
</evidence>
<dbReference type="EMBL" id="CAJVPL010000556">
    <property type="protein sequence ID" value="CAG8509399.1"/>
    <property type="molecule type" value="Genomic_DNA"/>
</dbReference>
<evidence type="ECO:0000313" key="2">
    <source>
        <dbReference type="Proteomes" id="UP000789831"/>
    </source>
</evidence>
<accession>A0A9N9F4L9</accession>
<comment type="caution">
    <text evidence="1">The sequence shown here is derived from an EMBL/GenBank/DDBJ whole genome shotgun (WGS) entry which is preliminary data.</text>
</comment>
<gene>
    <name evidence="1" type="ORF">AGERDE_LOCUS4661</name>
</gene>
<sequence length="95" mass="10557">SYLELINLDITELMVTSLDVCGRSPHIMVGELILCNLVPEIHGCRRSIMADPGRSIRVEAKLIQLISGCTDDLVPSKPKLESVAFHLLLAKFDRQ</sequence>
<organism evidence="1 2">
    <name type="scientific">Ambispora gerdemannii</name>
    <dbReference type="NCBI Taxonomy" id="144530"/>
    <lineage>
        <taxon>Eukaryota</taxon>
        <taxon>Fungi</taxon>
        <taxon>Fungi incertae sedis</taxon>
        <taxon>Mucoromycota</taxon>
        <taxon>Glomeromycotina</taxon>
        <taxon>Glomeromycetes</taxon>
        <taxon>Archaeosporales</taxon>
        <taxon>Ambisporaceae</taxon>
        <taxon>Ambispora</taxon>
    </lineage>
</organism>
<dbReference type="AlphaFoldDB" id="A0A9N9F4L9"/>
<proteinExistence type="predicted"/>
<protein>
    <submittedName>
        <fullName evidence="1">11951_t:CDS:1</fullName>
    </submittedName>
</protein>
<name>A0A9N9F4L9_9GLOM</name>
<dbReference type="Proteomes" id="UP000789831">
    <property type="component" value="Unassembled WGS sequence"/>
</dbReference>
<feature type="non-terminal residue" evidence="1">
    <location>
        <position position="1"/>
    </location>
</feature>